<dbReference type="OrthoDB" id="273181at2759"/>
<feature type="compositionally biased region" description="Polar residues" evidence="5">
    <location>
        <begin position="391"/>
        <end position="404"/>
    </location>
</feature>
<dbReference type="InterPro" id="IPR036873">
    <property type="entry name" value="Rhodanese-like_dom_sf"/>
</dbReference>
<keyword evidence="10" id="KW-1185">Reference proteome</keyword>
<dbReference type="Gene3D" id="3.40.250.10">
    <property type="entry name" value="Rhodanese-like domain"/>
    <property type="match status" value="1"/>
</dbReference>
<dbReference type="PANTHER" id="PTHR10159">
    <property type="entry name" value="DUAL SPECIFICITY PROTEIN PHOSPHATASE"/>
    <property type="match status" value="1"/>
</dbReference>
<feature type="compositionally biased region" description="Polar residues" evidence="5">
    <location>
        <begin position="546"/>
        <end position="557"/>
    </location>
</feature>
<dbReference type="Proteomes" id="UP000279236">
    <property type="component" value="Unassembled WGS sequence"/>
</dbReference>
<evidence type="ECO:0000313" key="9">
    <source>
        <dbReference type="EMBL" id="RSH80346.1"/>
    </source>
</evidence>
<dbReference type="GO" id="GO:0043409">
    <property type="term" value="P:negative regulation of MAPK cascade"/>
    <property type="evidence" value="ECO:0007669"/>
    <property type="project" value="TreeGrafter"/>
</dbReference>
<dbReference type="GO" id="GO:0004725">
    <property type="term" value="F:protein tyrosine phosphatase activity"/>
    <property type="evidence" value="ECO:0007669"/>
    <property type="project" value="UniProtKB-EC"/>
</dbReference>
<feature type="compositionally biased region" description="Low complexity" evidence="5">
    <location>
        <begin position="507"/>
        <end position="518"/>
    </location>
</feature>
<reference evidence="9 10" key="1">
    <citation type="submission" date="2018-11" db="EMBL/GenBank/DDBJ databases">
        <title>Genome sequence of Apiotrichum porosum DSM 27194.</title>
        <authorList>
            <person name="Aliyu H."/>
            <person name="Gorte O."/>
            <person name="Ochsenreither K."/>
        </authorList>
    </citation>
    <scope>NUCLEOTIDE SEQUENCE [LARGE SCALE GENOMIC DNA]</scope>
    <source>
        <strain evidence="9 10">DSM 27194</strain>
    </source>
</reference>
<dbReference type="Gene3D" id="3.90.190.10">
    <property type="entry name" value="Protein tyrosine phosphatase superfamily"/>
    <property type="match status" value="1"/>
</dbReference>
<feature type="compositionally biased region" description="Basic and acidic residues" evidence="5">
    <location>
        <begin position="795"/>
        <end position="804"/>
    </location>
</feature>
<dbReference type="FunFam" id="3.90.190.10:FF:000120">
    <property type="entry name" value="MAP kinase phosphatase, putative"/>
    <property type="match status" value="1"/>
</dbReference>
<evidence type="ECO:0000313" key="10">
    <source>
        <dbReference type="Proteomes" id="UP000279236"/>
    </source>
</evidence>
<feature type="compositionally biased region" description="Basic and acidic residues" evidence="5">
    <location>
        <begin position="758"/>
        <end position="771"/>
    </location>
</feature>
<feature type="region of interest" description="Disordered" evidence="5">
    <location>
        <begin position="1"/>
        <end position="22"/>
    </location>
</feature>
<organism evidence="9 10">
    <name type="scientific">Apiotrichum porosum</name>
    <dbReference type="NCBI Taxonomy" id="105984"/>
    <lineage>
        <taxon>Eukaryota</taxon>
        <taxon>Fungi</taxon>
        <taxon>Dikarya</taxon>
        <taxon>Basidiomycota</taxon>
        <taxon>Agaricomycotina</taxon>
        <taxon>Tremellomycetes</taxon>
        <taxon>Trichosporonales</taxon>
        <taxon>Trichosporonaceae</taxon>
        <taxon>Apiotrichum</taxon>
    </lineage>
</organism>
<comment type="similarity">
    <text evidence="1">Belongs to the protein-tyrosine phosphatase family. Non-receptor class dual specificity subfamily.</text>
</comment>
<dbReference type="InterPro" id="IPR029021">
    <property type="entry name" value="Prot-tyrosine_phosphatase-like"/>
</dbReference>
<feature type="domain" description="Rhodanese" evidence="8">
    <location>
        <begin position="246"/>
        <end position="368"/>
    </location>
</feature>
<evidence type="ECO:0000256" key="5">
    <source>
        <dbReference type="SAM" id="MobiDB-lite"/>
    </source>
</evidence>
<dbReference type="PROSITE" id="PS50056">
    <property type="entry name" value="TYR_PHOSPHATASE_2"/>
    <property type="match status" value="1"/>
</dbReference>
<feature type="region of interest" description="Disordered" evidence="5">
    <location>
        <begin position="503"/>
        <end position="566"/>
    </location>
</feature>
<feature type="region of interest" description="Disordered" evidence="5">
    <location>
        <begin position="44"/>
        <end position="63"/>
    </location>
</feature>
<evidence type="ECO:0000259" key="7">
    <source>
        <dbReference type="PROSITE" id="PS50056"/>
    </source>
</evidence>
<evidence type="ECO:0000259" key="6">
    <source>
        <dbReference type="PROSITE" id="PS50054"/>
    </source>
</evidence>
<keyword evidence="3" id="KW-0378">Hydrolase</keyword>
<dbReference type="GO" id="GO:0005737">
    <property type="term" value="C:cytoplasm"/>
    <property type="evidence" value="ECO:0007669"/>
    <property type="project" value="TreeGrafter"/>
</dbReference>
<dbReference type="GeneID" id="39593465"/>
<dbReference type="InterPro" id="IPR020422">
    <property type="entry name" value="TYR_PHOSPHATASE_DUAL_dom"/>
</dbReference>
<evidence type="ECO:0000256" key="4">
    <source>
        <dbReference type="ARBA" id="ARBA00022912"/>
    </source>
</evidence>
<evidence type="ECO:0000256" key="3">
    <source>
        <dbReference type="ARBA" id="ARBA00022801"/>
    </source>
</evidence>
<sequence>MASAENPHGGVDTSATSPPLLPAVAERDGNELVASGVSGGVHTASTVHDIPSAGSTPPWGTQLGDRLETMMSISTAPSDSLRTPMTPSTLARPFELGALADERMVSFTQSPATMSPAMLTHKSHPFRQSHLPNNNTDKGGAFLQDDHPRSVATSSKHRPSPLEITSRDPVDIEAAQLTGGSTHSSLSSDLMDLSTLRKSVHQNLRERPLNVTITDSDGESISSGIISPVDSAPSLTAAQTIALVRSSPQFLMADIRPLDDFLAGHLHGAANFSIPSLILNRLRHQTVDICQNTWVDLARFVSTVAGQTMWESIDVGKHVDVVVVGDEMDEDRPRALAAVLAPLVTIGTVSVLHGGWAAIAEHAHSSGLVVMGEQSVNVWPRSSSTSSSMSAKTITPTQALTVMTPSPEDATMISPIATSPVNSSAAPAPSQTGVRSVSALRIGSPRRTLPSLSMGPSPTSPGRRPPRLQLNLDNAKAAGKMSMAPPLRSGRLKPAQLTIDVGSSRLSPASSPGAHSSGMGLTPRAAGMDTGGLPTAYAQPHLLTPIQPSANYPTHPSSPGLPMSLSTPPARVQLPIEISTILPSFLYLGPEITTHNDVEELLALGVRRILNVAIECDDDEGLGLRTKFERYYRIPMKDTVEESGVNQGIREACKLLDDARLHSAPVYVHCKAGKSRSVTAVLAYLIHANAWTLQTSYQYVSQRRRGISPNIGFVAELMEFEAAELGHKQSAGVHGEADLSKSQPAQAGMGGNDDDEPLVAREPRVGPRYTRESLPPEFGSERLIKDDPASPVDELPEHTPDGGHGRRGRVSHADIEIRKNGQWVHRRAPVDRTTLQPGRRVSKAGLESMVVRPLARAED</sequence>
<keyword evidence="4" id="KW-0904">Protein phosphatase</keyword>
<feature type="compositionally biased region" description="Basic and acidic residues" evidence="5">
    <location>
        <begin position="779"/>
        <end position="788"/>
    </location>
</feature>
<proteinExistence type="inferred from homology"/>
<dbReference type="RefSeq" id="XP_028475293.1">
    <property type="nucleotide sequence ID" value="XM_028624221.1"/>
</dbReference>
<dbReference type="EMBL" id="RSCE01000008">
    <property type="protein sequence ID" value="RSH80346.1"/>
    <property type="molecule type" value="Genomic_DNA"/>
</dbReference>
<dbReference type="SUPFAM" id="SSF52799">
    <property type="entry name" value="(Phosphotyrosine protein) phosphatases II"/>
    <property type="match status" value="1"/>
</dbReference>
<feature type="region of interest" description="Disordered" evidence="5">
    <location>
        <begin position="128"/>
        <end position="169"/>
    </location>
</feature>
<dbReference type="InterPro" id="IPR000340">
    <property type="entry name" value="Dual-sp_phosphatase_cat-dom"/>
</dbReference>
<comment type="caution">
    <text evidence="9">The sequence shown here is derived from an EMBL/GenBank/DDBJ whole genome shotgun (WGS) entry which is preliminary data.</text>
</comment>
<evidence type="ECO:0000256" key="2">
    <source>
        <dbReference type="ARBA" id="ARBA00013064"/>
    </source>
</evidence>
<feature type="compositionally biased region" description="Low complexity" evidence="5">
    <location>
        <begin position="417"/>
        <end position="430"/>
    </location>
</feature>
<evidence type="ECO:0000256" key="1">
    <source>
        <dbReference type="ARBA" id="ARBA00008601"/>
    </source>
</evidence>
<gene>
    <name evidence="9" type="ORF">EHS24_008922</name>
</gene>
<dbReference type="CDD" id="cd14498">
    <property type="entry name" value="DSP"/>
    <property type="match status" value="1"/>
</dbReference>
<feature type="domain" description="Tyrosine specific protein phosphatases" evidence="7">
    <location>
        <begin position="647"/>
        <end position="707"/>
    </location>
</feature>
<dbReference type="SUPFAM" id="SSF52821">
    <property type="entry name" value="Rhodanese/Cell cycle control phosphatase"/>
    <property type="match status" value="1"/>
</dbReference>
<dbReference type="AlphaFoldDB" id="A0A427XN96"/>
<dbReference type="STRING" id="105984.A0A427XN96"/>
<feature type="region of interest" description="Disordered" evidence="5">
    <location>
        <begin position="729"/>
        <end position="813"/>
    </location>
</feature>
<dbReference type="PANTHER" id="PTHR10159:SF530">
    <property type="entry name" value="DUAL SPECIFICITY PROTEIN PHOSPHATASE DDB_G0271350-RELATED"/>
    <property type="match status" value="1"/>
</dbReference>
<dbReference type="InterPro" id="IPR001763">
    <property type="entry name" value="Rhodanese-like_dom"/>
</dbReference>
<name>A0A427XN96_9TREE</name>
<feature type="domain" description="Tyrosine-protein phosphatase" evidence="6">
    <location>
        <begin position="577"/>
        <end position="726"/>
    </location>
</feature>
<feature type="region of interest" description="Disordered" evidence="5">
    <location>
        <begin position="379"/>
        <end position="469"/>
    </location>
</feature>
<dbReference type="PROSITE" id="PS50206">
    <property type="entry name" value="RHODANESE_3"/>
    <property type="match status" value="1"/>
</dbReference>
<evidence type="ECO:0000259" key="8">
    <source>
        <dbReference type="PROSITE" id="PS50206"/>
    </source>
</evidence>
<dbReference type="InterPro" id="IPR000387">
    <property type="entry name" value="Tyr_Pase_dom"/>
</dbReference>
<dbReference type="PROSITE" id="PS50054">
    <property type="entry name" value="TYR_PHOSPHATASE_DUAL"/>
    <property type="match status" value="1"/>
</dbReference>
<dbReference type="SMART" id="SM00195">
    <property type="entry name" value="DSPc"/>
    <property type="match status" value="1"/>
</dbReference>
<protein>
    <recommendedName>
        <fullName evidence="2">protein-tyrosine-phosphatase</fullName>
        <ecNumber evidence="2">3.1.3.48</ecNumber>
    </recommendedName>
</protein>
<dbReference type="EC" id="3.1.3.48" evidence="2"/>
<accession>A0A427XN96</accession>
<dbReference type="Pfam" id="PF00782">
    <property type="entry name" value="DSPc"/>
    <property type="match status" value="1"/>
</dbReference>